<dbReference type="EC" id="2.7.7.48" evidence="1"/>
<name>A0AA38CH92_TAXCH</name>
<keyword evidence="4" id="KW-1185">Reference proteome</keyword>
<comment type="function">
    <text evidence="1">Probably involved in the RNA silencing pathway and required for the generation of small interfering RNAs (siRNAs).</text>
</comment>
<keyword evidence="1" id="KW-0548">Nucleotidyltransferase</keyword>
<reference evidence="3 4" key="1">
    <citation type="journal article" date="2021" name="Nat. Plants">
        <title>The Taxus genome provides insights into paclitaxel biosynthesis.</title>
        <authorList>
            <person name="Xiong X."/>
            <person name="Gou J."/>
            <person name="Liao Q."/>
            <person name="Li Y."/>
            <person name="Zhou Q."/>
            <person name="Bi G."/>
            <person name="Li C."/>
            <person name="Du R."/>
            <person name="Wang X."/>
            <person name="Sun T."/>
            <person name="Guo L."/>
            <person name="Liang H."/>
            <person name="Lu P."/>
            <person name="Wu Y."/>
            <person name="Zhang Z."/>
            <person name="Ro D.K."/>
            <person name="Shang Y."/>
            <person name="Huang S."/>
            <person name="Yan J."/>
        </authorList>
    </citation>
    <scope>NUCLEOTIDE SEQUENCE [LARGE SCALE GENOMIC DNA]</scope>
    <source>
        <strain evidence="3">Ta-2019</strain>
    </source>
</reference>
<evidence type="ECO:0000313" key="3">
    <source>
        <dbReference type="EMBL" id="KAH9301356.1"/>
    </source>
</evidence>
<evidence type="ECO:0000313" key="4">
    <source>
        <dbReference type="Proteomes" id="UP000824469"/>
    </source>
</evidence>
<dbReference type="OMA" id="TIHEARC"/>
<dbReference type="GO" id="GO:0003723">
    <property type="term" value="F:RNA binding"/>
    <property type="evidence" value="ECO:0007669"/>
    <property type="project" value="UniProtKB-KW"/>
</dbReference>
<evidence type="ECO:0000259" key="2">
    <source>
        <dbReference type="Pfam" id="PF05183"/>
    </source>
</evidence>
<dbReference type="EMBL" id="JAHRHJ020000009">
    <property type="protein sequence ID" value="KAH9301356.1"/>
    <property type="molecule type" value="Genomic_DNA"/>
</dbReference>
<comment type="caution">
    <text evidence="3">The sequence shown here is derived from an EMBL/GenBank/DDBJ whole genome shotgun (WGS) entry which is preliminary data.</text>
</comment>
<dbReference type="Proteomes" id="UP000824469">
    <property type="component" value="Unassembled WGS sequence"/>
</dbReference>
<organism evidence="3 4">
    <name type="scientific">Taxus chinensis</name>
    <name type="common">Chinese yew</name>
    <name type="synonym">Taxus wallichiana var. chinensis</name>
    <dbReference type="NCBI Taxonomy" id="29808"/>
    <lineage>
        <taxon>Eukaryota</taxon>
        <taxon>Viridiplantae</taxon>
        <taxon>Streptophyta</taxon>
        <taxon>Embryophyta</taxon>
        <taxon>Tracheophyta</taxon>
        <taxon>Spermatophyta</taxon>
        <taxon>Pinopsida</taxon>
        <taxon>Pinidae</taxon>
        <taxon>Conifers II</taxon>
        <taxon>Cupressales</taxon>
        <taxon>Taxaceae</taxon>
        <taxon>Taxus</taxon>
    </lineage>
</organism>
<keyword evidence="1" id="KW-0696">RNA-directed RNA polymerase</keyword>
<feature type="non-terminal residue" evidence="3">
    <location>
        <position position="205"/>
    </location>
</feature>
<dbReference type="InterPro" id="IPR007855">
    <property type="entry name" value="RDRP"/>
</dbReference>
<keyword evidence="1" id="KW-0694">RNA-binding</keyword>
<dbReference type="GO" id="GO:0003968">
    <property type="term" value="F:RNA-directed RNA polymerase activity"/>
    <property type="evidence" value="ECO:0007669"/>
    <property type="project" value="UniProtKB-KW"/>
</dbReference>
<proteinExistence type="inferred from homology"/>
<dbReference type="Pfam" id="PF05183">
    <property type="entry name" value="RdRP"/>
    <property type="match status" value="1"/>
</dbReference>
<evidence type="ECO:0000256" key="1">
    <source>
        <dbReference type="RuleBase" id="RU363098"/>
    </source>
</evidence>
<dbReference type="AlphaFoldDB" id="A0AA38CH92"/>
<dbReference type="PANTHER" id="PTHR23079">
    <property type="entry name" value="RNA-DEPENDENT RNA POLYMERASE"/>
    <property type="match status" value="1"/>
</dbReference>
<comment type="catalytic activity">
    <reaction evidence="1">
        <text>RNA(n) + a ribonucleoside 5'-triphosphate = RNA(n+1) + diphosphate</text>
        <dbReference type="Rhea" id="RHEA:21248"/>
        <dbReference type="Rhea" id="RHEA-COMP:14527"/>
        <dbReference type="Rhea" id="RHEA-COMP:17342"/>
        <dbReference type="ChEBI" id="CHEBI:33019"/>
        <dbReference type="ChEBI" id="CHEBI:61557"/>
        <dbReference type="ChEBI" id="CHEBI:140395"/>
        <dbReference type="EC" id="2.7.7.48"/>
    </reaction>
</comment>
<dbReference type="PANTHER" id="PTHR23079:SF55">
    <property type="entry name" value="RNA-DIRECTED RNA POLYMERASE"/>
    <property type="match status" value="1"/>
</dbReference>
<keyword evidence="1" id="KW-0808">Transferase</keyword>
<feature type="domain" description="RDRP core" evidence="2">
    <location>
        <begin position="6"/>
        <end position="204"/>
    </location>
</feature>
<gene>
    <name evidence="3" type="ORF">KI387_012939</name>
</gene>
<accession>A0AA38CH92</accession>
<dbReference type="GO" id="GO:0030422">
    <property type="term" value="P:siRNA processing"/>
    <property type="evidence" value="ECO:0007669"/>
    <property type="project" value="TreeGrafter"/>
</dbReference>
<sequence length="205" mass="23332">MAVFKDSGKEKKKNPMSSSVKCYFVCTESFAEADRNSSYILFNKSIHEARCMFMHAHTVPSLKKYMARFSLILSKTISFEGDISNVEIKRIKDIPCMDEKMNKAYDINGEPLIQTDGTGFISEDLASQCPMNIYKGKQPDEYSKVCPLLIQCRLFYNGYAVKGTLLVNRELPCKSIHIRDSMVKVERDENLACFQTINSLEICTS</sequence>
<dbReference type="InterPro" id="IPR057596">
    <property type="entry name" value="RDRP_core"/>
</dbReference>
<keyword evidence="1" id="KW-0943">RNA-mediated gene silencing</keyword>
<dbReference type="GO" id="GO:0031380">
    <property type="term" value="C:nuclear RNA-directed RNA polymerase complex"/>
    <property type="evidence" value="ECO:0007669"/>
    <property type="project" value="TreeGrafter"/>
</dbReference>
<protein>
    <recommendedName>
        <fullName evidence="1">RNA-dependent RNA polymerase</fullName>
        <ecNumber evidence="1">2.7.7.48</ecNumber>
    </recommendedName>
</protein>
<comment type="similarity">
    <text evidence="1">Belongs to the RdRP family.</text>
</comment>